<evidence type="ECO:0000256" key="7">
    <source>
        <dbReference type="ARBA" id="ARBA00022777"/>
    </source>
</evidence>
<dbReference type="PANTHER" id="PTHR48012">
    <property type="entry name" value="STERILE20-LIKE KINASE, ISOFORM B-RELATED"/>
    <property type="match status" value="1"/>
</dbReference>
<dbReference type="InterPro" id="IPR001180">
    <property type="entry name" value="CNH_dom"/>
</dbReference>
<evidence type="ECO:0000256" key="4">
    <source>
        <dbReference type="ARBA" id="ARBA00022553"/>
    </source>
</evidence>
<comment type="catalytic activity">
    <reaction evidence="9">
        <text>L-threonyl-[protein] + ATP = O-phospho-L-threonyl-[protein] + ADP + H(+)</text>
        <dbReference type="Rhea" id="RHEA:46608"/>
        <dbReference type="Rhea" id="RHEA-COMP:11060"/>
        <dbReference type="Rhea" id="RHEA-COMP:11605"/>
        <dbReference type="ChEBI" id="CHEBI:15378"/>
        <dbReference type="ChEBI" id="CHEBI:30013"/>
        <dbReference type="ChEBI" id="CHEBI:30616"/>
        <dbReference type="ChEBI" id="CHEBI:61977"/>
        <dbReference type="ChEBI" id="CHEBI:456216"/>
        <dbReference type="EC" id="2.7.11.1"/>
    </reaction>
</comment>
<feature type="domain" description="Protein kinase" evidence="12">
    <location>
        <begin position="1"/>
        <end position="184"/>
    </location>
</feature>
<evidence type="ECO:0000256" key="10">
    <source>
        <dbReference type="PIRSR" id="PIRSR038172-1"/>
    </source>
</evidence>
<dbReference type="InterPro" id="IPR000719">
    <property type="entry name" value="Prot_kinase_dom"/>
</dbReference>
<dbReference type="EMBL" id="CM014101">
    <property type="protein sequence ID" value="TKS92551.1"/>
    <property type="molecule type" value="Genomic_DNA"/>
</dbReference>
<dbReference type="GO" id="GO:0005524">
    <property type="term" value="F:ATP binding"/>
    <property type="evidence" value="ECO:0007669"/>
    <property type="project" value="UniProtKB-UniRule"/>
</dbReference>
<dbReference type="Gene3D" id="1.10.510.10">
    <property type="entry name" value="Transferase(Phosphotransferase) domain 1"/>
    <property type="match status" value="1"/>
</dbReference>
<feature type="region of interest" description="Disordered" evidence="11">
    <location>
        <begin position="303"/>
        <end position="340"/>
    </location>
</feature>
<keyword evidence="5 9" id="KW-0808">Transferase</keyword>
<dbReference type="PIRSF" id="PIRSF038172">
    <property type="entry name" value="MAPKKKK"/>
    <property type="match status" value="1"/>
</dbReference>
<evidence type="ECO:0000256" key="8">
    <source>
        <dbReference type="ARBA" id="ARBA00022840"/>
    </source>
</evidence>
<keyword evidence="3 9" id="KW-0723">Serine/threonine-protein kinase</keyword>
<evidence type="ECO:0000256" key="11">
    <source>
        <dbReference type="SAM" id="MobiDB-lite"/>
    </source>
</evidence>
<evidence type="ECO:0000256" key="1">
    <source>
        <dbReference type="ARBA" id="ARBA00001946"/>
    </source>
</evidence>
<evidence type="ECO:0000256" key="2">
    <source>
        <dbReference type="ARBA" id="ARBA00008874"/>
    </source>
</evidence>
<keyword evidence="8 9" id="KW-0067">ATP-binding</keyword>
<comment type="catalytic activity">
    <reaction evidence="9">
        <text>L-seryl-[protein] + ATP = O-phospho-L-seryl-[protein] + ADP + H(+)</text>
        <dbReference type="Rhea" id="RHEA:17989"/>
        <dbReference type="Rhea" id="RHEA-COMP:9863"/>
        <dbReference type="Rhea" id="RHEA-COMP:11604"/>
        <dbReference type="ChEBI" id="CHEBI:15378"/>
        <dbReference type="ChEBI" id="CHEBI:29999"/>
        <dbReference type="ChEBI" id="CHEBI:30616"/>
        <dbReference type="ChEBI" id="CHEBI:83421"/>
        <dbReference type="ChEBI" id="CHEBI:456216"/>
        <dbReference type="EC" id="2.7.11.1"/>
    </reaction>
</comment>
<feature type="region of interest" description="Disordered" evidence="11">
    <location>
        <begin position="393"/>
        <end position="420"/>
    </location>
</feature>
<dbReference type="SMART" id="SM00036">
    <property type="entry name" value="CNH"/>
    <property type="match status" value="1"/>
</dbReference>
<dbReference type="Pfam" id="PF00069">
    <property type="entry name" value="Pkinase"/>
    <property type="match status" value="1"/>
</dbReference>
<organism evidence="14 15">
    <name type="scientific">Collichthys lucidus</name>
    <name type="common">Big head croaker</name>
    <name type="synonym">Sciaena lucida</name>
    <dbReference type="NCBI Taxonomy" id="240159"/>
    <lineage>
        <taxon>Eukaryota</taxon>
        <taxon>Metazoa</taxon>
        <taxon>Chordata</taxon>
        <taxon>Craniata</taxon>
        <taxon>Vertebrata</taxon>
        <taxon>Euteleostomi</taxon>
        <taxon>Actinopterygii</taxon>
        <taxon>Neopterygii</taxon>
        <taxon>Teleostei</taxon>
        <taxon>Neoteleostei</taxon>
        <taxon>Acanthomorphata</taxon>
        <taxon>Eupercaria</taxon>
        <taxon>Sciaenidae</taxon>
        <taxon>Collichthys</taxon>
    </lineage>
</organism>
<accession>A0A4U5VVY1</accession>
<dbReference type="PANTHER" id="PTHR48012:SF30">
    <property type="entry name" value="NON-SPECIFIC SERINE_THREONINE PROTEIN KINASE"/>
    <property type="match status" value="1"/>
</dbReference>
<keyword evidence="6 9" id="KW-0547">Nucleotide-binding</keyword>
<evidence type="ECO:0000259" key="13">
    <source>
        <dbReference type="PROSITE" id="PS50219"/>
    </source>
</evidence>
<protein>
    <recommendedName>
        <fullName evidence="9">Mitogen-activated protein kinase kinase kinase kinase</fullName>
        <ecNumber evidence="9">2.7.11.1</ecNumber>
    </recommendedName>
</protein>
<feature type="region of interest" description="Disordered" evidence="11">
    <location>
        <begin position="252"/>
        <end position="281"/>
    </location>
</feature>
<sequence length="785" mass="87349">MEYCGGGSLQDMYHVTGPLKEKQIAYVCRETLQGLYHLHETGKMHRDIKGANILLTERGDVKLADFGVAAEISASVAKRKSFIGTPYWMAPEVAAVEKKGGYNHLCDIWAVGITAIELAELQPPMFDLHPMRALMLMSKSNFQPPRLKDKSKWSAGFQSFVKMALIKSPRKRPSAETLLQHPFVTQLLTRNLIIELLDMANNPEFHTTHTHSMDDNELEVGEVAPDKIQSAGKHLPVERTLSEEQFDQVKFGPPLRKVTEPYPDLPGSYDDDWSLSGEEDNSPSLLECVEQALQLRSLTIKRAPSTDGGRKSGLFSPSTASLPAFSSLTPNTDNKDLTLRPSCTLGPDTAVAADSTSTTVLARCSATQDIRQRCSDPCLPAGDAVIAEKKKVTPITSPKRETPLSPEWSTLRKKTEDSRADCHGLPPTPQVHMGACFSKVFNGCPLKIHCAATWILPKTRDQYLILGAEEGIYILNLNELHEDTLEKLLPQRCTWLYVMNNVLMSVSGKSSQLYSHSLTVLFEQRGHLQKKHSSLSLSTNRFTERINPRKFAISVKIPDTKGCRRCSVARNPYTDSTFLCGAVPTGLVLLLWYEPLQKFMHLKHIAIKLPDSLPIFELLVLVTDEFPQLCVGVRDCRNGKGPTSQQLKFDIIELNSTPISSPDGGALRAAQVTQLDRDTVLIVLEKTVKIVNLRGLPSKELTAEMVFDFYIETLVCLQDSVLAFWKHGLKGKSFHSNEVTQEITDESRVFRVLGTNRDIILQSTPTDDPSALSNLYILTGHENSY</sequence>
<comment type="cofactor">
    <cofactor evidence="1 9">
        <name>Mg(2+)</name>
        <dbReference type="ChEBI" id="CHEBI:18420"/>
    </cofactor>
</comment>
<dbReference type="GO" id="GO:0106310">
    <property type="term" value="F:protein serine kinase activity"/>
    <property type="evidence" value="ECO:0007669"/>
    <property type="project" value="RHEA"/>
</dbReference>
<feature type="compositionally biased region" description="Polar residues" evidence="11">
    <location>
        <begin position="315"/>
        <end position="332"/>
    </location>
</feature>
<evidence type="ECO:0000256" key="9">
    <source>
        <dbReference type="PIRNR" id="PIRNR038172"/>
    </source>
</evidence>
<evidence type="ECO:0000256" key="6">
    <source>
        <dbReference type="ARBA" id="ARBA00022741"/>
    </source>
</evidence>
<dbReference type="Pfam" id="PF00780">
    <property type="entry name" value="CNH"/>
    <property type="match status" value="1"/>
</dbReference>
<gene>
    <name evidence="14" type="ORF">D9C73_027463</name>
</gene>
<keyword evidence="15" id="KW-1185">Reference proteome</keyword>
<evidence type="ECO:0000256" key="5">
    <source>
        <dbReference type="ARBA" id="ARBA00022679"/>
    </source>
</evidence>
<dbReference type="InterPro" id="IPR050629">
    <property type="entry name" value="STE20/SPS1-PAK"/>
</dbReference>
<dbReference type="FunFam" id="1.10.510.10:FF:001499">
    <property type="entry name" value="Kinase, STE STE20"/>
    <property type="match status" value="1"/>
</dbReference>
<reference evidence="14 15" key="1">
    <citation type="submission" date="2019-01" db="EMBL/GenBank/DDBJ databases">
        <title>Genome Assembly of Collichthys lucidus.</title>
        <authorList>
            <person name="Cai M."/>
            <person name="Xiao S."/>
        </authorList>
    </citation>
    <scope>NUCLEOTIDE SEQUENCE [LARGE SCALE GENOMIC DNA]</scope>
    <source>
        <strain evidence="14">JT15FE1705JMU</strain>
        <tissue evidence="14">Muscle</tissue>
    </source>
</reference>
<comment type="function">
    <text evidence="9">Serine/threonine kinase that plays a role in the response to environmental stress. Appears to act upstream of the JUN N-terminal pathway.</text>
</comment>
<dbReference type="GO" id="GO:0005737">
    <property type="term" value="C:cytoplasm"/>
    <property type="evidence" value="ECO:0007669"/>
    <property type="project" value="TreeGrafter"/>
</dbReference>
<dbReference type="SUPFAM" id="SSF56112">
    <property type="entry name" value="Protein kinase-like (PK-like)"/>
    <property type="match status" value="1"/>
</dbReference>
<evidence type="ECO:0000256" key="3">
    <source>
        <dbReference type="ARBA" id="ARBA00022527"/>
    </source>
</evidence>
<dbReference type="GO" id="GO:0008349">
    <property type="term" value="F:MAP kinase kinase kinase kinase activity"/>
    <property type="evidence" value="ECO:0007669"/>
    <property type="project" value="InterPro"/>
</dbReference>
<proteinExistence type="inferred from homology"/>
<feature type="active site" description="Proton acceptor" evidence="10">
    <location>
        <position position="47"/>
    </location>
</feature>
<dbReference type="PROSITE" id="PS50219">
    <property type="entry name" value="CNH"/>
    <property type="match status" value="1"/>
</dbReference>
<dbReference type="InterPro" id="IPR021160">
    <property type="entry name" value="MAPKKKK"/>
</dbReference>
<dbReference type="AlphaFoldDB" id="A0A4U5VVY1"/>
<dbReference type="EC" id="2.7.11.1" evidence="9"/>
<dbReference type="STRING" id="240159.A0A4U5VVY1"/>
<keyword evidence="4" id="KW-0597">Phosphoprotein</keyword>
<dbReference type="PROSITE" id="PS50011">
    <property type="entry name" value="PROTEIN_KINASE_DOM"/>
    <property type="match status" value="1"/>
</dbReference>
<evidence type="ECO:0000313" key="14">
    <source>
        <dbReference type="EMBL" id="TKS92551.1"/>
    </source>
</evidence>
<dbReference type="Proteomes" id="UP000298787">
    <property type="component" value="Chromosome 24"/>
</dbReference>
<evidence type="ECO:0000313" key="15">
    <source>
        <dbReference type="Proteomes" id="UP000298787"/>
    </source>
</evidence>
<comment type="similarity">
    <text evidence="2 9">Belongs to the protein kinase superfamily. STE Ser/Thr protein kinase family. STE20 subfamily.</text>
</comment>
<dbReference type="InterPro" id="IPR011009">
    <property type="entry name" value="Kinase-like_dom_sf"/>
</dbReference>
<feature type="compositionally biased region" description="Acidic residues" evidence="11">
    <location>
        <begin position="269"/>
        <end position="281"/>
    </location>
</feature>
<name>A0A4U5VVY1_COLLU</name>
<dbReference type="SMART" id="SM00220">
    <property type="entry name" value="S_TKc"/>
    <property type="match status" value="1"/>
</dbReference>
<evidence type="ECO:0000259" key="12">
    <source>
        <dbReference type="PROSITE" id="PS50011"/>
    </source>
</evidence>
<keyword evidence="7 9" id="KW-0418">Kinase</keyword>
<feature type="domain" description="CNH" evidence="13">
    <location>
        <begin position="445"/>
        <end position="758"/>
    </location>
</feature>